<dbReference type="InterPro" id="IPR036514">
    <property type="entry name" value="SGNH_hydro_sf"/>
</dbReference>
<dbReference type="AlphaFoldDB" id="A0AAW6D076"/>
<dbReference type="EMBL" id="JAQMJT010000001">
    <property type="protein sequence ID" value="MDB8612997.1"/>
    <property type="molecule type" value="Genomic_DNA"/>
</dbReference>
<evidence type="ECO:0000313" key="1">
    <source>
        <dbReference type="EMBL" id="MDB8612997.1"/>
    </source>
</evidence>
<evidence type="ECO:0008006" key="3">
    <source>
        <dbReference type="Google" id="ProtNLM"/>
    </source>
</evidence>
<gene>
    <name evidence="1" type="ORF">PNU26_01075</name>
</gene>
<comment type="caution">
    <text evidence="1">The sequence shown here is derived from an EMBL/GenBank/DDBJ whole genome shotgun (WGS) entry which is preliminary data.</text>
</comment>
<name>A0AAW6D076_STRSL</name>
<protein>
    <recommendedName>
        <fullName evidence="3">SGNH hydrolase-type esterase domain-containing protein</fullName>
    </recommendedName>
</protein>
<reference evidence="1" key="1">
    <citation type="submission" date="2023-01" db="EMBL/GenBank/DDBJ databases">
        <title>Human gut microbiome strain richness.</title>
        <authorList>
            <person name="Chen-Liaw A."/>
        </authorList>
    </citation>
    <scope>NUCLEOTIDE SEQUENCE</scope>
    <source>
        <strain evidence="1">1001095st1_G4_1001095IJ_161003</strain>
    </source>
</reference>
<evidence type="ECO:0000313" key="2">
    <source>
        <dbReference type="Proteomes" id="UP001210204"/>
    </source>
</evidence>
<organism evidence="1 2">
    <name type="scientific">Streptococcus salivarius</name>
    <dbReference type="NCBI Taxonomy" id="1304"/>
    <lineage>
        <taxon>Bacteria</taxon>
        <taxon>Bacillati</taxon>
        <taxon>Bacillota</taxon>
        <taxon>Bacilli</taxon>
        <taxon>Lactobacillales</taxon>
        <taxon>Streptococcaceae</taxon>
        <taxon>Streptococcus</taxon>
    </lineage>
</organism>
<dbReference type="Gene3D" id="3.40.50.1110">
    <property type="entry name" value="SGNH hydrolase"/>
    <property type="match status" value="1"/>
</dbReference>
<proteinExistence type="predicted"/>
<accession>A0AAW6D076</accession>
<sequence>MDELKEIKLKNYQYLNEVAIKGETLFTGSSLMELFPICEIARSRGVDGIIYNRGISGLNTDEFLQHIHPLLLDLQPSKVFINIGTNDMTEEPYGDQ</sequence>
<dbReference type="SUPFAM" id="SSF52266">
    <property type="entry name" value="SGNH hydrolase"/>
    <property type="match status" value="1"/>
</dbReference>
<dbReference type="RefSeq" id="WP_230310550.1">
    <property type="nucleotide sequence ID" value="NZ_JADOZZ010000001.1"/>
</dbReference>
<dbReference type="Proteomes" id="UP001210204">
    <property type="component" value="Unassembled WGS sequence"/>
</dbReference>